<dbReference type="GO" id="GO:0043137">
    <property type="term" value="P:DNA replication, removal of RNA primer"/>
    <property type="evidence" value="ECO:0007669"/>
    <property type="project" value="TreeGrafter"/>
</dbReference>
<dbReference type="Pfam" id="PF01693">
    <property type="entry name" value="Cauli_VI"/>
    <property type="match status" value="1"/>
</dbReference>
<dbReference type="GO" id="GO:0004523">
    <property type="term" value="F:RNA-DNA hybrid ribonuclease activity"/>
    <property type="evidence" value="ECO:0007669"/>
    <property type="project" value="UniProtKB-UniRule"/>
</dbReference>
<sequence length="235" mass="25591">MAKPSIYAVARGRACGLFTSWQECEKQIKGYPDARYKGFADVAAALAWLNGETNAAKAEPQGSARRAPAAPRPHAPRESCAAEAATAPADYTIYTDGSCLKNPGGPGGWAIVACDERTGTLLEKSGGHPETTNNRMELTAAIEALAFAPAGTRVALYTDSQYLKNGLTKWLAGWKRRGWKKADGTPVLNRDLWEQLDALTRTHAISYHWVKGHRGNPRNERCDTLARGEAMKFCR</sequence>
<proteinExistence type="inferred from homology"/>
<dbReference type="FunFam" id="3.40.970.10:FF:000002">
    <property type="entry name" value="Ribonuclease H"/>
    <property type="match status" value="1"/>
</dbReference>
<evidence type="ECO:0000256" key="1">
    <source>
        <dbReference type="ARBA" id="ARBA00000077"/>
    </source>
</evidence>
<evidence type="ECO:0000256" key="7">
    <source>
        <dbReference type="ARBA" id="ARBA00022722"/>
    </source>
</evidence>
<comment type="similarity">
    <text evidence="3 12">Belongs to the RNase H family.</text>
</comment>
<dbReference type="PANTHER" id="PTHR10642:SF26">
    <property type="entry name" value="RIBONUCLEASE H1"/>
    <property type="match status" value="1"/>
</dbReference>
<evidence type="ECO:0000256" key="13">
    <source>
        <dbReference type="SAM" id="MobiDB-lite"/>
    </source>
</evidence>
<protein>
    <recommendedName>
        <fullName evidence="6 12">Ribonuclease H</fullName>
        <shortName evidence="12">RNase H</shortName>
        <ecNumber evidence="5 12">3.1.26.4</ecNumber>
    </recommendedName>
</protein>
<reference evidence="15 16" key="1">
    <citation type="submission" date="2020-04" db="EMBL/GenBank/DDBJ databases">
        <authorList>
            <person name="Hitch T.C.A."/>
            <person name="Wylensek D."/>
            <person name="Clavel T."/>
        </authorList>
    </citation>
    <scope>NUCLEOTIDE SEQUENCE [LARGE SCALE GENOMIC DNA]</scope>
    <source>
        <strain evidence="15 16">PG-130-P53-12</strain>
    </source>
</reference>
<dbReference type="InterPro" id="IPR011320">
    <property type="entry name" value="RNase_H1_N"/>
</dbReference>
<keyword evidence="9 12" id="KW-0255">Endonuclease</keyword>
<evidence type="ECO:0000313" key="16">
    <source>
        <dbReference type="Proteomes" id="UP000543804"/>
    </source>
</evidence>
<evidence type="ECO:0000313" key="15">
    <source>
        <dbReference type="EMBL" id="NMD98773.1"/>
    </source>
</evidence>
<dbReference type="InterPro" id="IPR002156">
    <property type="entry name" value="RNaseH_domain"/>
</dbReference>
<feature type="region of interest" description="Disordered" evidence="13">
    <location>
        <begin position="56"/>
        <end position="77"/>
    </location>
</feature>
<evidence type="ECO:0000256" key="3">
    <source>
        <dbReference type="ARBA" id="ARBA00005300"/>
    </source>
</evidence>
<dbReference type="AlphaFoldDB" id="A0A848B4B1"/>
<dbReference type="InterPro" id="IPR037056">
    <property type="entry name" value="RNase_H1_N_sf"/>
</dbReference>
<dbReference type="Pfam" id="PF00075">
    <property type="entry name" value="RNase_H"/>
    <property type="match status" value="1"/>
</dbReference>
<comment type="cofactor">
    <cofactor evidence="12">
        <name>Mg(2+)</name>
        <dbReference type="ChEBI" id="CHEBI:18420"/>
    </cofactor>
    <text evidence="12">Binds 1 Mg(2+) ion per subunit. May bind a second metal ion at a regulatory site, or after substrate binding.</text>
</comment>
<dbReference type="InterPro" id="IPR022892">
    <property type="entry name" value="RNaseHI"/>
</dbReference>
<dbReference type="NCBIfam" id="NF001236">
    <property type="entry name" value="PRK00203.1"/>
    <property type="match status" value="1"/>
</dbReference>
<evidence type="ECO:0000259" key="14">
    <source>
        <dbReference type="PROSITE" id="PS50879"/>
    </source>
</evidence>
<feature type="binding site" evidence="12">
    <location>
        <position position="137"/>
    </location>
    <ligand>
        <name>Mg(2+)</name>
        <dbReference type="ChEBI" id="CHEBI:18420"/>
        <label>1</label>
    </ligand>
</feature>
<keyword evidence="16" id="KW-1185">Reference proteome</keyword>
<evidence type="ECO:0000256" key="6">
    <source>
        <dbReference type="ARBA" id="ARBA00017721"/>
    </source>
</evidence>
<keyword evidence="12" id="KW-0963">Cytoplasm</keyword>
<dbReference type="PROSITE" id="PS50879">
    <property type="entry name" value="RNASE_H_1"/>
    <property type="match status" value="1"/>
</dbReference>
<gene>
    <name evidence="12 15" type="primary">rnhA</name>
    <name evidence="15" type="ORF">HF878_04635</name>
</gene>
<evidence type="ECO:0000256" key="4">
    <source>
        <dbReference type="ARBA" id="ARBA00011245"/>
    </source>
</evidence>
<comment type="function">
    <text evidence="2 12">Endonuclease that specifically degrades the RNA of RNA-DNA hybrids.</text>
</comment>
<name>A0A848B4B1_9FIRM</name>
<dbReference type="GO" id="GO:0003676">
    <property type="term" value="F:nucleic acid binding"/>
    <property type="evidence" value="ECO:0007669"/>
    <property type="project" value="InterPro"/>
</dbReference>
<comment type="subunit">
    <text evidence="4 12">Monomer.</text>
</comment>
<dbReference type="InterPro" id="IPR050092">
    <property type="entry name" value="RNase_H"/>
</dbReference>
<feature type="domain" description="RNase H type-1" evidence="14">
    <location>
        <begin position="87"/>
        <end position="231"/>
    </location>
</feature>
<accession>A0A848B4B1</accession>
<dbReference type="InterPro" id="IPR012337">
    <property type="entry name" value="RNaseH-like_sf"/>
</dbReference>
<evidence type="ECO:0000256" key="2">
    <source>
        <dbReference type="ARBA" id="ARBA00004065"/>
    </source>
</evidence>
<dbReference type="SUPFAM" id="SSF53098">
    <property type="entry name" value="Ribonuclease H-like"/>
    <property type="match status" value="1"/>
</dbReference>
<feature type="binding site" evidence="12">
    <location>
        <position position="96"/>
    </location>
    <ligand>
        <name>Mg(2+)</name>
        <dbReference type="ChEBI" id="CHEBI:18420"/>
        <label>2</label>
    </ligand>
</feature>
<organism evidence="15 16">
    <name type="scientific">Selenomonas bovis</name>
    <dbReference type="NCBI Taxonomy" id="416586"/>
    <lineage>
        <taxon>Bacteria</taxon>
        <taxon>Bacillati</taxon>
        <taxon>Bacillota</taxon>
        <taxon>Negativicutes</taxon>
        <taxon>Selenomonadales</taxon>
        <taxon>Selenomonadaceae</taxon>
        <taxon>Selenomonas</taxon>
    </lineage>
</organism>
<dbReference type="InterPro" id="IPR017067">
    <property type="entry name" value="RNase_H1_euk"/>
</dbReference>
<dbReference type="CDD" id="cd09278">
    <property type="entry name" value="RNase_HI_prokaryote_like"/>
    <property type="match status" value="1"/>
</dbReference>
<feature type="binding site" evidence="12">
    <location>
        <position position="159"/>
    </location>
    <ligand>
        <name>Mg(2+)</name>
        <dbReference type="ChEBI" id="CHEBI:18420"/>
        <label>1</label>
    </ligand>
</feature>
<comment type="caution">
    <text evidence="15">The sequence shown here is derived from an EMBL/GenBank/DDBJ whole genome shotgun (WGS) entry which is preliminary data.</text>
</comment>
<dbReference type="PIRSF" id="PIRSF036852">
    <property type="entry name" value="Ribonuclease_H1_euk"/>
    <property type="match status" value="1"/>
</dbReference>
<dbReference type="Gene3D" id="3.40.970.10">
    <property type="entry name" value="Ribonuclease H1, N-terminal domain"/>
    <property type="match status" value="1"/>
</dbReference>
<evidence type="ECO:0000256" key="5">
    <source>
        <dbReference type="ARBA" id="ARBA00012180"/>
    </source>
</evidence>
<dbReference type="EC" id="3.1.26.4" evidence="5 12"/>
<keyword evidence="7 12" id="KW-0540">Nuclease</keyword>
<evidence type="ECO:0000256" key="8">
    <source>
        <dbReference type="ARBA" id="ARBA00022723"/>
    </source>
</evidence>
<comment type="catalytic activity">
    <reaction evidence="1 12">
        <text>Endonucleolytic cleavage to 5'-phosphomonoester.</text>
        <dbReference type="EC" id="3.1.26.4"/>
    </reaction>
</comment>
<dbReference type="SUPFAM" id="SSF55658">
    <property type="entry name" value="L9 N-domain-like"/>
    <property type="match status" value="1"/>
</dbReference>
<evidence type="ECO:0000256" key="10">
    <source>
        <dbReference type="ARBA" id="ARBA00022801"/>
    </source>
</evidence>
<keyword evidence="8 12" id="KW-0479">Metal-binding</keyword>
<dbReference type="InterPro" id="IPR009027">
    <property type="entry name" value="Ribosomal_bL9/RNase_H1_N"/>
</dbReference>
<keyword evidence="10 12" id="KW-0378">Hydrolase</keyword>
<dbReference type="InterPro" id="IPR036397">
    <property type="entry name" value="RNaseH_sf"/>
</dbReference>
<evidence type="ECO:0000256" key="12">
    <source>
        <dbReference type="HAMAP-Rule" id="MF_00042"/>
    </source>
</evidence>
<dbReference type="GO" id="GO:0005737">
    <property type="term" value="C:cytoplasm"/>
    <property type="evidence" value="ECO:0007669"/>
    <property type="project" value="UniProtKB-SubCell"/>
</dbReference>
<evidence type="ECO:0000256" key="11">
    <source>
        <dbReference type="ARBA" id="ARBA00022842"/>
    </source>
</evidence>
<dbReference type="Gene3D" id="3.30.420.10">
    <property type="entry name" value="Ribonuclease H-like superfamily/Ribonuclease H"/>
    <property type="match status" value="1"/>
</dbReference>
<dbReference type="PANTHER" id="PTHR10642">
    <property type="entry name" value="RIBONUCLEASE H1"/>
    <property type="match status" value="1"/>
</dbReference>
<dbReference type="RefSeq" id="WP_170077339.1">
    <property type="nucleotide sequence ID" value="NZ_JABAFA010000010.1"/>
</dbReference>
<comment type="subcellular location">
    <subcellularLocation>
        <location evidence="12">Cytoplasm</location>
    </subcellularLocation>
</comment>
<dbReference type="Proteomes" id="UP000543804">
    <property type="component" value="Unassembled WGS sequence"/>
</dbReference>
<dbReference type="HAMAP" id="MF_00042">
    <property type="entry name" value="RNase_H"/>
    <property type="match status" value="1"/>
</dbReference>
<feature type="binding site" evidence="12">
    <location>
        <position position="223"/>
    </location>
    <ligand>
        <name>Mg(2+)</name>
        <dbReference type="ChEBI" id="CHEBI:18420"/>
        <label>2</label>
    </ligand>
</feature>
<feature type="binding site" evidence="12">
    <location>
        <position position="96"/>
    </location>
    <ligand>
        <name>Mg(2+)</name>
        <dbReference type="ChEBI" id="CHEBI:18420"/>
        <label>1</label>
    </ligand>
</feature>
<evidence type="ECO:0000256" key="9">
    <source>
        <dbReference type="ARBA" id="ARBA00022759"/>
    </source>
</evidence>
<dbReference type="GO" id="GO:0000287">
    <property type="term" value="F:magnesium ion binding"/>
    <property type="evidence" value="ECO:0007669"/>
    <property type="project" value="UniProtKB-UniRule"/>
</dbReference>
<dbReference type="EMBL" id="JABAFA010000010">
    <property type="protein sequence ID" value="NMD98773.1"/>
    <property type="molecule type" value="Genomic_DNA"/>
</dbReference>
<keyword evidence="11 12" id="KW-0460">Magnesium</keyword>